<feature type="compositionally biased region" description="Basic and acidic residues" evidence="1">
    <location>
        <begin position="7"/>
        <end position="33"/>
    </location>
</feature>
<keyword evidence="3" id="KW-1185">Reference proteome</keyword>
<comment type="caution">
    <text evidence="2">The sequence shown here is derived from an EMBL/GenBank/DDBJ whole genome shotgun (WGS) entry which is preliminary data.</text>
</comment>
<dbReference type="AlphaFoldDB" id="A0A838BIN3"/>
<accession>A0A838BIN3</accession>
<evidence type="ECO:0000313" key="3">
    <source>
        <dbReference type="Proteomes" id="UP000572984"/>
    </source>
</evidence>
<evidence type="ECO:0000256" key="1">
    <source>
        <dbReference type="SAM" id="MobiDB-lite"/>
    </source>
</evidence>
<dbReference type="Proteomes" id="UP000572984">
    <property type="component" value="Unassembled WGS sequence"/>
</dbReference>
<proteinExistence type="predicted"/>
<sequence>MNKSDRKRSPQENKRLSYERDCVNQYGENDKAARKAVRRFKAASNRTGRRGVNQALQGLERAPDDVGHETSLFEAEHLALKPRKTKVPATPLNEVVPYRTRVTVTWASALKPIFKELGEVGVTSPHLIVMELDRRRIIAPHGRPWTPWLVHQGLKSLGIKHPWEWNGQLD</sequence>
<name>A0A838BIN3_9HYPH</name>
<dbReference type="RefSeq" id="WP_181050638.1">
    <property type="nucleotide sequence ID" value="NZ_JACDXJ010000001.1"/>
</dbReference>
<protein>
    <submittedName>
        <fullName evidence="2">Uncharacterized protein</fullName>
    </submittedName>
</protein>
<reference evidence="2 3" key="1">
    <citation type="submission" date="2020-07" db="EMBL/GenBank/DDBJ databases">
        <title>Draft genome and description of Microvirga mediterraneensis Marseille-Q2068 sp. nov.</title>
        <authorList>
            <person name="Boxberger M."/>
        </authorList>
    </citation>
    <scope>NUCLEOTIDE SEQUENCE [LARGE SCALE GENOMIC DNA]</scope>
    <source>
        <strain evidence="2 3">Marseille-Q2068</strain>
    </source>
</reference>
<evidence type="ECO:0000313" key="2">
    <source>
        <dbReference type="EMBL" id="MBA1154959.1"/>
    </source>
</evidence>
<dbReference type="EMBL" id="JACDXJ010000001">
    <property type="protein sequence ID" value="MBA1154959.1"/>
    <property type="molecule type" value="Genomic_DNA"/>
</dbReference>
<organism evidence="2 3">
    <name type="scientific">Microvirga mediterraneensis</name>
    <dbReference type="NCBI Taxonomy" id="2754695"/>
    <lineage>
        <taxon>Bacteria</taxon>
        <taxon>Pseudomonadati</taxon>
        <taxon>Pseudomonadota</taxon>
        <taxon>Alphaproteobacteria</taxon>
        <taxon>Hyphomicrobiales</taxon>
        <taxon>Methylobacteriaceae</taxon>
        <taxon>Microvirga</taxon>
    </lineage>
</organism>
<gene>
    <name evidence="2" type="ORF">H0S73_02305</name>
</gene>
<feature type="region of interest" description="Disordered" evidence="1">
    <location>
        <begin position="1"/>
        <end position="48"/>
    </location>
</feature>